<feature type="transmembrane region" description="Helical" evidence="1">
    <location>
        <begin position="126"/>
        <end position="144"/>
    </location>
</feature>
<feature type="transmembrane region" description="Helical" evidence="1">
    <location>
        <begin position="156"/>
        <end position="175"/>
    </location>
</feature>
<dbReference type="RefSeq" id="WP_210039139.1">
    <property type="nucleotide sequence ID" value="NZ_JBHLVU010000043.1"/>
</dbReference>
<evidence type="ECO:0000256" key="1">
    <source>
        <dbReference type="SAM" id="Phobius"/>
    </source>
</evidence>
<keyword evidence="3" id="KW-1185">Reference proteome</keyword>
<feature type="transmembrane region" description="Helical" evidence="1">
    <location>
        <begin position="37"/>
        <end position="55"/>
    </location>
</feature>
<keyword evidence="1" id="KW-0472">Membrane</keyword>
<name>A0ABS7C8Y9_9BACL</name>
<keyword evidence="1" id="KW-0812">Transmembrane</keyword>
<sequence>MAVKESPTFEEIKEISEEWKELRNEYWLHHDLFTPQWWFLLAALIIPWVIWWKLVDRSRLTQIVILGLITIIVVDCLDDIGSMNMYWSYPYQLLRISPRLISVDYSMLPVIHMLTYQYFRSWKPFMIVHLILSAVFAFAFEPIMEGLGIYEPHHWKHIYSFPIYLALAIAVRWVTERVMYSSAARRRQLP</sequence>
<protein>
    <recommendedName>
        <fullName evidence="4">Transmembrane protein</fullName>
    </recommendedName>
</protein>
<reference evidence="2 3" key="1">
    <citation type="submission" date="2021-07" db="EMBL/GenBank/DDBJ databases">
        <title>Paenibacillus radiodurans sp. nov., isolated from the southeastern edge of Tengger Desert.</title>
        <authorList>
            <person name="Zhang G."/>
        </authorList>
    </citation>
    <scope>NUCLEOTIDE SEQUENCE [LARGE SCALE GENOMIC DNA]</scope>
    <source>
        <strain evidence="2 3">CCM 7311</strain>
    </source>
</reference>
<evidence type="ECO:0000313" key="2">
    <source>
        <dbReference type="EMBL" id="MBW7457402.1"/>
    </source>
</evidence>
<organism evidence="2 3">
    <name type="scientific">Paenibacillus sepulcri</name>
    <dbReference type="NCBI Taxonomy" id="359917"/>
    <lineage>
        <taxon>Bacteria</taxon>
        <taxon>Bacillati</taxon>
        <taxon>Bacillota</taxon>
        <taxon>Bacilli</taxon>
        <taxon>Bacillales</taxon>
        <taxon>Paenibacillaceae</taxon>
        <taxon>Paenibacillus</taxon>
    </lineage>
</organism>
<evidence type="ECO:0008006" key="4">
    <source>
        <dbReference type="Google" id="ProtNLM"/>
    </source>
</evidence>
<comment type="caution">
    <text evidence="2">The sequence shown here is derived from an EMBL/GenBank/DDBJ whole genome shotgun (WGS) entry which is preliminary data.</text>
</comment>
<gene>
    <name evidence="2" type="ORF">K0U00_25500</name>
</gene>
<dbReference type="EMBL" id="JAHZIK010000841">
    <property type="protein sequence ID" value="MBW7457402.1"/>
    <property type="molecule type" value="Genomic_DNA"/>
</dbReference>
<accession>A0ABS7C8Y9</accession>
<dbReference type="InterPro" id="IPR048147">
    <property type="entry name" value="CBO0543-like"/>
</dbReference>
<proteinExistence type="predicted"/>
<dbReference type="NCBIfam" id="NF041644">
    <property type="entry name" value="CBO0543_fam"/>
    <property type="match status" value="1"/>
</dbReference>
<evidence type="ECO:0000313" key="3">
    <source>
        <dbReference type="Proteomes" id="UP001519887"/>
    </source>
</evidence>
<keyword evidence="1" id="KW-1133">Transmembrane helix</keyword>
<dbReference type="Proteomes" id="UP001519887">
    <property type="component" value="Unassembled WGS sequence"/>
</dbReference>